<dbReference type="InterPro" id="IPR015943">
    <property type="entry name" value="WD40/YVTN_repeat-like_dom_sf"/>
</dbReference>
<dbReference type="SUPFAM" id="SSF63829">
    <property type="entry name" value="Calcium-dependent phosphotriesterase"/>
    <property type="match status" value="1"/>
</dbReference>
<comment type="caution">
    <text evidence="3">The sequence shown here is derived from an EMBL/GenBank/DDBJ whole genome shotgun (WGS) entry which is preliminary data.</text>
</comment>
<dbReference type="PANTHER" id="PTHR40274">
    <property type="entry name" value="VIRGINIAMYCIN B LYASE"/>
    <property type="match status" value="1"/>
</dbReference>
<keyword evidence="2" id="KW-0732">Signal</keyword>
<proteinExistence type="predicted"/>
<feature type="signal peptide" evidence="2">
    <location>
        <begin position="1"/>
        <end position="22"/>
    </location>
</feature>
<dbReference type="Gene3D" id="2.130.10.10">
    <property type="entry name" value="YVTN repeat-like/Quinoprotein amine dehydrogenase"/>
    <property type="match status" value="1"/>
</dbReference>
<organism evidence="3 4">
    <name type="scientific">Solirubrobacter phytolaccae</name>
    <dbReference type="NCBI Taxonomy" id="1404360"/>
    <lineage>
        <taxon>Bacteria</taxon>
        <taxon>Bacillati</taxon>
        <taxon>Actinomycetota</taxon>
        <taxon>Thermoleophilia</taxon>
        <taxon>Solirubrobacterales</taxon>
        <taxon>Solirubrobacteraceae</taxon>
        <taxon>Solirubrobacter</taxon>
    </lineage>
</organism>
<evidence type="ECO:0000313" key="4">
    <source>
        <dbReference type="Proteomes" id="UP001147653"/>
    </source>
</evidence>
<name>A0A9X3NEB5_9ACTN</name>
<keyword evidence="4" id="KW-1185">Reference proteome</keyword>
<dbReference type="PANTHER" id="PTHR40274:SF4">
    <property type="entry name" value="BLL1406 PROTEIN"/>
    <property type="match status" value="1"/>
</dbReference>
<protein>
    <recommendedName>
        <fullName evidence="5">NHL repeat containing protein</fullName>
    </recommendedName>
</protein>
<sequence>MLARTLLALAVATCLFAAPAGAATILPIGGFQSATDGIALGPDGNLWVSETAGNVVRLSPAGQVLNRYTGTGTGQLSAGPGGRVWLADTAGDKFVWFDATAPEPTAHNVPTGFPCGPVAITDGGDGRMYFSLPVDAAICGDSRVGSMSADGTGIDTRTQRGTVYDLVAVGGKLYAPDADGDVVRRLGPGSALTVEAQITLPSGAGAGAVTSDGQNVFVALGNLGRVARFPVDQNLGSAPVLTPPPNTLTTPIGAAITSTGQVYVTGRGSGNVARVAADGTFGFSALGGEPATATNGPDEDLYVTDRGNARVVRVVSTAPRVTGTVGASDGGLLNTTVDPRGNETTVVVDYGTTAALGKSTAPVTVPAGVGGVPLTFTLPADFVGAGFARVRATNAEGTATTGNASVSRQPPPAPPTVPKLGAKITFKWAFTGTRTRLTKVEVTKLVGGETVKVSCSGKGCPFKKAKTYKNVKQGTRKLTTLFPRKVKLAKGAKVTVTVTKAGSTGTKTTLTVRGRKQKPKLATGTA</sequence>
<dbReference type="InterPro" id="IPR051344">
    <property type="entry name" value="Vgb"/>
</dbReference>
<evidence type="ECO:0008006" key="5">
    <source>
        <dbReference type="Google" id="ProtNLM"/>
    </source>
</evidence>
<accession>A0A9X3NEB5</accession>
<feature type="chain" id="PRO_5040824243" description="NHL repeat containing protein" evidence="2">
    <location>
        <begin position="23"/>
        <end position="526"/>
    </location>
</feature>
<dbReference type="EMBL" id="JAPDDP010000037">
    <property type="protein sequence ID" value="MDA0182531.1"/>
    <property type="molecule type" value="Genomic_DNA"/>
</dbReference>
<dbReference type="RefSeq" id="WP_270026900.1">
    <property type="nucleotide sequence ID" value="NZ_JAPDDP010000037.1"/>
</dbReference>
<dbReference type="Gene3D" id="2.120.10.30">
    <property type="entry name" value="TolB, C-terminal domain"/>
    <property type="match status" value="1"/>
</dbReference>
<gene>
    <name evidence="3" type="ORF">OJ997_19635</name>
</gene>
<feature type="region of interest" description="Disordered" evidence="1">
    <location>
        <begin position="399"/>
        <end position="418"/>
    </location>
</feature>
<dbReference type="Proteomes" id="UP001147653">
    <property type="component" value="Unassembled WGS sequence"/>
</dbReference>
<evidence type="ECO:0000256" key="1">
    <source>
        <dbReference type="SAM" id="MobiDB-lite"/>
    </source>
</evidence>
<reference evidence="3" key="1">
    <citation type="submission" date="2022-10" db="EMBL/GenBank/DDBJ databases">
        <title>The WGS of Solirubrobacter phytolaccae KCTC 29190.</title>
        <authorList>
            <person name="Jiang Z."/>
        </authorList>
    </citation>
    <scope>NUCLEOTIDE SEQUENCE</scope>
    <source>
        <strain evidence="3">KCTC 29190</strain>
    </source>
</reference>
<evidence type="ECO:0000313" key="3">
    <source>
        <dbReference type="EMBL" id="MDA0182531.1"/>
    </source>
</evidence>
<dbReference type="AlphaFoldDB" id="A0A9X3NEB5"/>
<evidence type="ECO:0000256" key="2">
    <source>
        <dbReference type="SAM" id="SignalP"/>
    </source>
</evidence>
<dbReference type="InterPro" id="IPR011042">
    <property type="entry name" value="6-blade_b-propeller_TolB-like"/>
</dbReference>